<accession>A0AAW8TBY6</accession>
<dbReference type="SUPFAM" id="SSF55804">
    <property type="entry name" value="Phoshotransferase/anion transport protein"/>
    <property type="match status" value="1"/>
</dbReference>
<reference evidence="2" key="1">
    <citation type="submission" date="2023-03" db="EMBL/GenBank/DDBJ databases">
        <authorList>
            <person name="Shen W."/>
            <person name="Cai J."/>
        </authorList>
    </citation>
    <scope>NUCLEOTIDE SEQUENCE</scope>
    <source>
        <strain evidence="2">Y15</strain>
    </source>
</reference>
<protein>
    <submittedName>
        <fullName evidence="2">PTS sugar transporter subunit IIA</fullName>
    </submittedName>
</protein>
<dbReference type="CDD" id="cd00211">
    <property type="entry name" value="PTS_IIA_fru"/>
    <property type="match status" value="1"/>
</dbReference>
<evidence type="ECO:0000259" key="1">
    <source>
        <dbReference type="PROSITE" id="PS51094"/>
    </source>
</evidence>
<proteinExistence type="predicted"/>
<dbReference type="Proteomes" id="UP001254770">
    <property type="component" value="Unassembled WGS sequence"/>
</dbReference>
<gene>
    <name evidence="2" type="ORF">P7D69_21075</name>
</gene>
<dbReference type="Gene3D" id="3.40.930.10">
    <property type="entry name" value="Mannitol-specific EII, Chain A"/>
    <property type="match status" value="1"/>
</dbReference>
<name>A0AAW8TBY6_9ENTE</name>
<sequence length="150" mass="17332">MSLIKLEEKNILLNQSFSNQEEYFQKITKKLMTENMVKEGYLESITKRETTYPTGLYIGERSIAIPHTDYQLSNVTAILVSVLKDSLHFQRMDDPEEMVSVNVIIHLLFDSPDKQPQLLKELMSKVTNQDFLQAIMEAKSKTEVLTAFNQ</sequence>
<dbReference type="InterPro" id="IPR051541">
    <property type="entry name" value="PTS_SugarTrans_NitroReg"/>
</dbReference>
<dbReference type="InterPro" id="IPR016152">
    <property type="entry name" value="PTrfase/Anion_transptr"/>
</dbReference>
<keyword evidence="2" id="KW-0762">Sugar transport</keyword>
<dbReference type="PROSITE" id="PS51094">
    <property type="entry name" value="PTS_EIIA_TYPE_2"/>
    <property type="match status" value="1"/>
</dbReference>
<organism evidence="2 3">
    <name type="scientific">Enterococcus raffinosus</name>
    <dbReference type="NCBI Taxonomy" id="71452"/>
    <lineage>
        <taxon>Bacteria</taxon>
        <taxon>Bacillati</taxon>
        <taxon>Bacillota</taxon>
        <taxon>Bacilli</taxon>
        <taxon>Lactobacillales</taxon>
        <taxon>Enterococcaceae</taxon>
        <taxon>Enterococcus</taxon>
    </lineage>
</organism>
<comment type="caution">
    <text evidence="2">The sequence shown here is derived from an EMBL/GenBank/DDBJ whole genome shotgun (WGS) entry which is preliminary data.</text>
</comment>
<dbReference type="EMBL" id="JARPXL010000050">
    <property type="protein sequence ID" value="MDT2546826.1"/>
    <property type="molecule type" value="Genomic_DNA"/>
</dbReference>
<keyword evidence="2" id="KW-0813">Transport</keyword>
<feature type="domain" description="PTS EIIA type-2" evidence="1">
    <location>
        <begin position="4"/>
        <end position="150"/>
    </location>
</feature>
<dbReference type="PANTHER" id="PTHR47738">
    <property type="entry name" value="PTS SYSTEM FRUCTOSE-LIKE EIIA COMPONENT-RELATED"/>
    <property type="match status" value="1"/>
</dbReference>
<dbReference type="RefSeq" id="WP_060805110.1">
    <property type="nucleotide sequence ID" value="NZ_JARPXL010000050.1"/>
</dbReference>
<dbReference type="AlphaFoldDB" id="A0AAW8TBY6"/>
<evidence type="ECO:0000313" key="3">
    <source>
        <dbReference type="Proteomes" id="UP001254770"/>
    </source>
</evidence>
<dbReference type="Pfam" id="PF00359">
    <property type="entry name" value="PTS_EIIA_2"/>
    <property type="match status" value="1"/>
</dbReference>
<evidence type="ECO:0000313" key="2">
    <source>
        <dbReference type="EMBL" id="MDT2546826.1"/>
    </source>
</evidence>
<dbReference type="PANTHER" id="PTHR47738:SF3">
    <property type="entry name" value="PHOSPHOTRANSFERASE SYSTEM MANNITOL_FRUCTOSE-SPECIFIC IIA DOMAIN CONTAINING PROTEIN"/>
    <property type="match status" value="1"/>
</dbReference>
<dbReference type="InterPro" id="IPR002178">
    <property type="entry name" value="PTS_EIIA_type-2_dom"/>
</dbReference>